<reference evidence="3 6" key="1">
    <citation type="submission" date="2019-06" db="EMBL/GenBank/DDBJ databases">
        <title>Draft genome sequence of [Clostridium] clostridioforme NBRC 113352.</title>
        <authorList>
            <person name="Miura T."/>
            <person name="Furukawa M."/>
            <person name="Shimamura M."/>
            <person name="Ohyama Y."/>
            <person name="Yamazoe A."/>
            <person name="Kawasaki H."/>
        </authorList>
    </citation>
    <scope>NUCLEOTIDE SEQUENCE [LARGE SCALE GENOMIC DNA]</scope>
    <source>
        <strain evidence="3 6">NBRC 113352</strain>
    </source>
</reference>
<evidence type="ECO:0000313" key="4">
    <source>
        <dbReference type="EMBL" id="NSJ46097.1"/>
    </source>
</evidence>
<reference evidence="4 8" key="3">
    <citation type="journal article" date="2020" name="Cell Host Microbe">
        <title>Functional and Genomic Variation between Human-Derived Isolates of Lachnospiraceae Reveals Inter- and Intra-Species Diversity.</title>
        <authorList>
            <person name="Sorbara M.T."/>
            <person name="Littmann E.R."/>
            <person name="Fontana E."/>
            <person name="Moody T.U."/>
            <person name="Kohout C.E."/>
            <person name="Gjonbalaj M."/>
            <person name="Eaton V."/>
            <person name="Seok R."/>
            <person name="Leiner I.M."/>
            <person name="Pamer E.G."/>
        </authorList>
    </citation>
    <scope>NUCLEOTIDE SEQUENCE [LARGE SCALE GENOMIC DNA]</scope>
    <source>
        <strain evidence="4 8">MSK.2.26</strain>
    </source>
</reference>
<protein>
    <submittedName>
        <fullName evidence="4">DUF4316 domain-containing protein</fullName>
    </submittedName>
</protein>
<dbReference type="InterPro" id="IPR025465">
    <property type="entry name" value="DUF4316"/>
</dbReference>
<sequence length="59" mass="6877">MQEKYNPLKAAELSAEQNYNMIDGVMNNTPPAPVLPEEKPLDKVKEPTKHKRSREREER</sequence>
<evidence type="ECO:0000313" key="5">
    <source>
        <dbReference type="EMBL" id="QIX90895.1"/>
    </source>
</evidence>
<feature type="compositionally biased region" description="Basic and acidic residues" evidence="1">
    <location>
        <begin position="36"/>
        <end position="47"/>
    </location>
</feature>
<dbReference type="Proteomes" id="UP000501069">
    <property type="component" value="Chromosome"/>
</dbReference>
<dbReference type="Pfam" id="PF14195">
    <property type="entry name" value="DUF4316"/>
    <property type="match status" value="1"/>
</dbReference>
<dbReference type="AlphaFoldDB" id="A0A829VZT4"/>
<dbReference type="GeneID" id="57961533"/>
<dbReference type="Proteomes" id="UP000719916">
    <property type="component" value="Unassembled WGS sequence"/>
</dbReference>
<name>A0A829VZT4_9FIRM</name>
<accession>A0A829VZT4</accession>
<dbReference type="EMBL" id="CP050964">
    <property type="protein sequence ID" value="QIX90895.1"/>
    <property type="molecule type" value="Genomic_DNA"/>
</dbReference>
<organism evidence="3 6">
    <name type="scientific">Enterocloster clostridioformis</name>
    <dbReference type="NCBI Taxonomy" id="1531"/>
    <lineage>
        <taxon>Bacteria</taxon>
        <taxon>Bacillati</taxon>
        <taxon>Bacillota</taxon>
        <taxon>Clostridia</taxon>
        <taxon>Lachnospirales</taxon>
        <taxon>Lachnospiraceae</taxon>
        <taxon>Enterocloster</taxon>
    </lineage>
</organism>
<dbReference type="EMBL" id="BJLB01000001">
    <property type="protein sequence ID" value="GEA35497.1"/>
    <property type="molecule type" value="Genomic_DNA"/>
</dbReference>
<dbReference type="RefSeq" id="WP_002585372.1">
    <property type="nucleotide sequence ID" value="NZ_BJLB01000001.1"/>
</dbReference>
<dbReference type="Proteomes" id="UP000315200">
    <property type="component" value="Unassembled WGS sequence"/>
</dbReference>
<dbReference type="EMBL" id="JAAISW010000054">
    <property type="protein sequence ID" value="NSJ46097.1"/>
    <property type="molecule type" value="Genomic_DNA"/>
</dbReference>
<evidence type="ECO:0000313" key="3">
    <source>
        <dbReference type="EMBL" id="GEA35497.1"/>
    </source>
</evidence>
<reference evidence="5 7" key="2">
    <citation type="submission" date="2019-11" db="EMBL/GenBank/DDBJ databases">
        <title>FDA dAtabase for Regulatory Grade micrObial Sequences (FDA-ARGOS): Supporting development and validation of Infectious Disease Dx tests.</title>
        <authorList>
            <person name="Turner S."/>
            <person name="Byrd R."/>
            <person name="Tallon L."/>
            <person name="Sadzewicz L."/>
            <person name="Vavikolanu K."/>
            <person name="Mehta A."/>
            <person name="Aluvathingal J."/>
            <person name="Nadendla S."/>
            <person name="Myers T."/>
            <person name="Yan Y."/>
            <person name="Sichtig H."/>
        </authorList>
    </citation>
    <scope>NUCLEOTIDE SEQUENCE [LARGE SCALE GENOMIC DNA]</scope>
    <source>
        <strain evidence="5 7">FDAARGOS_739</strain>
    </source>
</reference>
<proteinExistence type="predicted"/>
<evidence type="ECO:0000256" key="1">
    <source>
        <dbReference type="SAM" id="MobiDB-lite"/>
    </source>
</evidence>
<evidence type="ECO:0000313" key="7">
    <source>
        <dbReference type="Proteomes" id="UP000501069"/>
    </source>
</evidence>
<evidence type="ECO:0000313" key="6">
    <source>
        <dbReference type="Proteomes" id="UP000315200"/>
    </source>
</evidence>
<gene>
    <name evidence="3" type="ORF">Ccl03g_12100</name>
    <name evidence="5" type="ORF">FOC47_10215</name>
    <name evidence="4" type="ORF">G5B26_21540</name>
</gene>
<reference evidence="4" key="4">
    <citation type="submission" date="2020-02" db="EMBL/GenBank/DDBJ databases">
        <authorList>
            <person name="Littmann E."/>
            <person name="Sorbara M."/>
        </authorList>
    </citation>
    <scope>NUCLEOTIDE SEQUENCE</scope>
    <source>
        <strain evidence="4">MSK.2.26</strain>
    </source>
</reference>
<feature type="region of interest" description="Disordered" evidence="1">
    <location>
        <begin position="22"/>
        <end position="59"/>
    </location>
</feature>
<evidence type="ECO:0000313" key="8">
    <source>
        <dbReference type="Proteomes" id="UP000719916"/>
    </source>
</evidence>
<feature type="domain" description="DUF4316" evidence="2">
    <location>
        <begin position="4"/>
        <end position="45"/>
    </location>
</feature>
<evidence type="ECO:0000259" key="2">
    <source>
        <dbReference type="Pfam" id="PF14195"/>
    </source>
</evidence>